<evidence type="ECO:0000256" key="2">
    <source>
        <dbReference type="ARBA" id="ARBA00023277"/>
    </source>
</evidence>
<sequence length="320" mass="33093">MSAPSDHRYGVVVDSPTEERNERTVHMDTVPTLELLRLINAEDRLVPDAVASVLPELSRLVDGAAERVRAGGAIHYVGAGTSGRIGVIDAAELLPTFNLEPGVVVAHHAGGEAALVRAAENVEDDAEAGAADVAEVTAGDVVIGIAASGRTPFVAGALAHAREVGALTALVTSNPRSALREGVDVEIILDTGPEALAGSTRMKSATAQKLVLHTFSTALMVRLGRTWSNLMVSMVATNAKLRARTVTILHQATGRSREECESTLDLADGDLKVALVMLLADVDARAAGEALARADGVVRVAVDVATPTPASPAPSPEGTH</sequence>
<dbReference type="InterPro" id="IPR001347">
    <property type="entry name" value="SIS_dom"/>
</dbReference>
<dbReference type="EC" id="4.2.1.126" evidence="3"/>
<dbReference type="HAMAP" id="MF_00068">
    <property type="entry name" value="MurQ"/>
    <property type="match status" value="1"/>
</dbReference>
<dbReference type="GO" id="GO:0016829">
    <property type="term" value="F:lyase activity"/>
    <property type="evidence" value="ECO:0007669"/>
    <property type="project" value="UniProtKB-KW"/>
</dbReference>
<dbReference type="PANTHER" id="PTHR10088">
    <property type="entry name" value="GLUCOKINASE REGULATORY PROTEIN"/>
    <property type="match status" value="1"/>
</dbReference>
<reference evidence="6" key="1">
    <citation type="journal article" date="2019" name="Int. J. Syst. Evol. Microbiol.">
        <title>The Global Catalogue of Microorganisms (GCM) 10K type strain sequencing project: providing services to taxonomists for standard genome sequencing and annotation.</title>
        <authorList>
            <consortium name="The Broad Institute Genomics Platform"/>
            <consortium name="The Broad Institute Genome Sequencing Center for Infectious Disease"/>
            <person name="Wu L."/>
            <person name="Ma J."/>
        </authorList>
    </citation>
    <scope>NUCLEOTIDE SEQUENCE [LARGE SCALE GENOMIC DNA]</scope>
    <source>
        <strain evidence="6">JCM 3369</strain>
    </source>
</reference>
<comment type="catalytic activity">
    <reaction evidence="3">
        <text>N-acetyl-D-muramate 6-phosphate + H2O = N-acetyl-D-glucosamine 6-phosphate + (R)-lactate</text>
        <dbReference type="Rhea" id="RHEA:26410"/>
        <dbReference type="ChEBI" id="CHEBI:15377"/>
        <dbReference type="ChEBI" id="CHEBI:16004"/>
        <dbReference type="ChEBI" id="CHEBI:57513"/>
        <dbReference type="ChEBI" id="CHEBI:58722"/>
        <dbReference type="EC" id="4.2.1.126"/>
    </reaction>
</comment>
<comment type="caution">
    <text evidence="5">The sequence shown here is derived from an EMBL/GenBank/DDBJ whole genome shotgun (WGS) entry which is preliminary data.</text>
</comment>
<evidence type="ECO:0000313" key="6">
    <source>
        <dbReference type="Proteomes" id="UP001595955"/>
    </source>
</evidence>
<keyword evidence="6" id="KW-1185">Reference proteome</keyword>
<comment type="subunit">
    <text evidence="3">Homodimer.</text>
</comment>
<dbReference type="InterPro" id="IPR005486">
    <property type="entry name" value="Glucokinase_regulatory_CS"/>
</dbReference>
<dbReference type="Gene3D" id="3.40.50.10490">
    <property type="entry name" value="Glucose-6-phosphate isomerase like protein, domain 1"/>
    <property type="match status" value="1"/>
</dbReference>
<accession>A0ABV9D894</accession>
<keyword evidence="2 3" id="KW-0119">Carbohydrate metabolism</keyword>
<evidence type="ECO:0000256" key="3">
    <source>
        <dbReference type="HAMAP-Rule" id="MF_00068"/>
    </source>
</evidence>
<keyword evidence="1 3" id="KW-0456">Lyase</keyword>
<dbReference type="SUPFAM" id="SSF53697">
    <property type="entry name" value="SIS domain"/>
    <property type="match status" value="1"/>
</dbReference>
<feature type="domain" description="SIS" evidence="4">
    <location>
        <begin position="64"/>
        <end position="225"/>
    </location>
</feature>
<dbReference type="Proteomes" id="UP001595955">
    <property type="component" value="Unassembled WGS sequence"/>
</dbReference>
<comment type="miscellaneous">
    <text evidence="3">A lyase-type mechanism (elimination/hydration) is suggested for the cleavage of the lactyl ether bond of MurNAc 6-phosphate, with the formation of an alpha,beta-unsaturated aldehyde intermediate with (E)-stereochemistry, followed by the syn addition of water to give product.</text>
</comment>
<organism evidence="5 6">
    <name type="scientific">Georgenia faecalis</name>
    <dbReference type="NCBI Taxonomy" id="2483799"/>
    <lineage>
        <taxon>Bacteria</taxon>
        <taxon>Bacillati</taxon>
        <taxon>Actinomycetota</taxon>
        <taxon>Actinomycetes</taxon>
        <taxon>Micrococcales</taxon>
        <taxon>Bogoriellaceae</taxon>
        <taxon>Georgenia</taxon>
    </lineage>
</organism>
<dbReference type="InterPro" id="IPR040190">
    <property type="entry name" value="MURQ/GCKR"/>
</dbReference>
<dbReference type="Pfam" id="PF22645">
    <property type="entry name" value="GKRP_SIS_N"/>
    <property type="match status" value="1"/>
</dbReference>
<dbReference type="PROSITE" id="PS51464">
    <property type="entry name" value="SIS"/>
    <property type="match status" value="1"/>
</dbReference>
<comment type="similarity">
    <text evidence="3">Belongs to the GCKR-like family. MurNAc-6-P etherase subfamily.</text>
</comment>
<dbReference type="InterPro" id="IPR005488">
    <property type="entry name" value="Etherase_MurQ"/>
</dbReference>
<dbReference type="InterPro" id="IPR046348">
    <property type="entry name" value="SIS_dom_sf"/>
</dbReference>
<evidence type="ECO:0000313" key="5">
    <source>
        <dbReference type="EMBL" id="MFC4554855.1"/>
    </source>
</evidence>
<dbReference type="CDD" id="cd05007">
    <property type="entry name" value="SIS_Etherase"/>
    <property type="match status" value="1"/>
</dbReference>
<name>A0ABV9D894_9MICO</name>
<dbReference type="PANTHER" id="PTHR10088:SF4">
    <property type="entry name" value="GLUCOKINASE REGULATORY PROTEIN"/>
    <property type="match status" value="1"/>
</dbReference>
<dbReference type="EMBL" id="JBHSGF010000003">
    <property type="protein sequence ID" value="MFC4554855.1"/>
    <property type="molecule type" value="Genomic_DNA"/>
</dbReference>
<dbReference type="NCBIfam" id="NF003915">
    <property type="entry name" value="PRK05441.1"/>
    <property type="match status" value="1"/>
</dbReference>
<gene>
    <name evidence="3 5" type="primary">murQ</name>
    <name evidence="5" type="ORF">ACFO3F_06310</name>
</gene>
<dbReference type="NCBIfam" id="TIGR00274">
    <property type="entry name" value="N-acetylmuramic acid 6-phosphate etherase"/>
    <property type="match status" value="1"/>
</dbReference>
<dbReference type="PROSITE" id="PS01272">
    <property type="entry name" value="GCKR"/>
    <property type="match status" value="1"/>
</dbReference>
<feature type="active site" evidence="3">
    <location>
        <position position="123"/>
    </location>
</feature>
<evidence type="ECO:0000259" key="4">
    <source>
        <dbReference type="PROSITE" id="PS51464"/>
    </source>
</evidence>
<dbReference type="RefSeq" id="WP_222928793.1">
    <property type="nucleotide sequence ID" value="NZ_JBHSGF010000003.1"/>
</dbReference>
<dbReference type="NCBIfam" id="NF009222">
    <property type="entry name" value="PRK12570.1"/>
    <property type="match status" value="1"/>
</dbReference>
<proteinExistence type="inferred from homology"/>
<dbReference type="Gene3D" id="1.10.8.1080">
    <property type="match status" value="1"/>
</dbReference>
<feature type="active site" description="Proton donor" evidence="3">
    <location>
        <position position="92"/>
    </location>
</feature>
<protein>
    <recommendedName>
        <fullName evidence="3">N-acetylmuramic acid 6-phosphate etherase</fullName>
        <shortName evidence="3">MurNAc-6-P etherase</shortName>
        <ecNumber evidence="3">4.2.1.126</ecNumber>
    </recommendedName>
    <alternativeName>
        <fullName evidence="3">N-acetylmuramic acid 6-phosphate hydrolase</fullName>
    </alternativeName>
    <alternativeName>
        <fullName evidence="3">N-acetylmuramic acid 6-phosphate lyase</fullName>
    </alternativeName>
</protein>
<evidence type="ECO:0000256" key="1">
    <source>
        <dbReference type="ARBA" id="ARBA00023239"/>
    </source>
</evidence>
<comment type="function">
    <text evidence="3">Specifically catalyzes the cleavage of the D-lactyl ether substituent of MurNAc 6-phosphate, producing GlcNAc 6-phosphate and D-lactate.</text>
</comment>
<comment type="pathway">
    <text evidence="3">Amino-sugar metabolism; N-acetylmuramate degradation.</text>
</comment>